<reference evidence="1" key="1">
    <citation type="submission" date="2016-04" db="EMBL/GenBank/DDBJ databases">
        <authorList>
            <person name="Evans L.H."/>
            <person name="Alamgir A."/>
            <person name="Owens N."/>
            <person name="Weber N.D."/>
            <person name="Virtaneva K."/>
            <person name="Barbian K."/>
            <person name="Babar A."/>
            <person name="Rosenke K."/>
        </authorList>
    </citation>
    <scope>NUCLEOTIDE SEQUENCE</scope>
    <source>
        <strain evidence="1">86</strain>
    </source>
</reference>
<sequence length="25" mass="2736">MLQNVVVTKFTNTGFTAIGRPNVLD</sequence>
<dbReference type="EMBL" id="FLUN01000001">
    <property type="protein sequence ID" value="SBW01231.1"/>
    <property type="molecule type" value="Genomic_DNA"/>
</dbReference>
<evidence type="ECO:0000313" key="1">
    <source>
        <dbReference type="EMBL" id="SBW01231.1"/>
    </source>
</evidence>
<protein>
    <submittedName>
        <fullName evidence="1">Uncharacterized protein</fullName>
    </submittedName>
</protein>
<gene>
    <name evidence="1" type="ORF">KL86CLO1_11448</name>
</gene>
<proteinExistence type="predicted"/>
<organism evidence="1">
    <name type="scientific">uncultured Eubacteriales bacterium</name>
    <dbReference type="NCBI Taxonomy" id="172733"/>
    <lineage>
        <taxon>Bacteria</taxon>
        <taxon>Bacillati</taxon>
        <taxon>Bacillota</taxon>
        <taxon>Clostridia</taxon>
        <taxon>Eubacteriales</taxon>
        <taxon>environmental samples</taxon>
    </lineage>
</organism>
<name>A0A212JP97_9FIRM</name>
<dbReference type="AlphaFoldDB" id="A0A212JP97"/>
<accession>A0A212JP97</accession>